<dbReference type="InterPro" id="IPR013126">
    <property type="entry name" value="Hsp_70_fam"/>
</dbReference>
<dbReference type="Proteomes" id="UP000002173">
    <property type="component" value="Chromosome 1"/>
</dbReference>
<dbReference type="GO" id="GO:0030968">
    <property type="term" value="P:endoplasmic reticulum unfolded protein response"/>
    <property type="evidence" value="ECO:0007669"/>
    <property type="project" value="TreeGrafter"/>
</dbReference>
<sequence length="796" mass="90202">MATVGLDVGGFTTKVCVSYSGSDSIELHVNRLSNRETPTIVAFDKRMRLYGEEAELRSSSLHSTSIYILPYIVGMTKCEFGKFFKHRRYLFPISLDGDCDEPSFDLKFDDKDAHVEPRDVFSFFVNSVIDTVRQHMGLNHPRANSEITLCVSFPVYFRENQVRAMYRSLVCWGYSEVRLYKQTDCIFNKWIASHLPAVFDDFEQSTGQSTMHVAFLDVGFCHFAFCVAELTRGETLEKRVLSEISNDEVGTYHMIELLADYVCETIKETKEETIEVPSRQSFNIYKACAKALKELSVVTEVKIDCESVLESGDDFSLTITREKFEEMATPLKENLEGVMRALVRNLPTGTLLGIEVLGGGSRVPFVKKLATDIATEYGATQGIRVSLDSTSAVAAGALGLFKEGLIPIFDPEMEFLAIEDTDISKAMEREDFYAKVEKEQREKMSRINEIEQYIIQTKNDAEGKYSSSLNLSDIEPFLRDLELFSSKAAGNRDINSDDCEHMLKDCRQKVGEACPEYVAALEAAEKARQEEIAKAKRDAEEYTLSKVNMDVTLPRATCLKRASANKDEGNSFVADGNVEFALQHYIKALQYCSKIRDATEEERAILEPLQLACHLNMAMCYIKIANPQYYGNAIDSCSKALELSPHNPKALYRRAFCYDKINCLDEAVADARLGLTKHPDNAELRQLLVSLLNKVKQHQARMKKRDAEYMCKVERLTRKLKRALFFAHTASRSRLARESEDFEDVWLPDSPSEVEGVVRTAHYCQKQLQQLREEKDLRVKVAGLRDALAMLDEVKT</sequence>
<accession>A7AWJ8</accession>
<evidence type="ECO:0000256" key="3">
    <source>
        <dbReference type="ARBA" id="ARBA00023186"/>
    </source>
</evidence>
<dbReference type="Gene3D" id="1.25.40.10">
    <property type="entry name" value="Tetratricopeptide repeat domain"/>
    <property type="match status" value="1"/>
</dbReference>
<evidence type="ECO:0000313" key="5">
    <source>
        <dbReference type="Proteomes" id="UP000002173"/>
    </source>
</evidence>
<organism evidence="4 5">
    <name type="scientific">Babesia bovis</name>
    <dbReference type="NCBI Taxonomy" id="5865"/>
    <lineage>
        <taxon>Eukaryota</taxon>
        <taxon>Sar</taxon>
        <taxon>Alveolata</taxon>
        <taxon>Apicomplexa</taxon>
        <taxon>Aconoidasida</taxon>
        <taxon>Piroplasmida</taxon>
        <taxon>Babesiidae</taxon>
        <taxon>Babesia</taxon>
    </lineage>
</organism>
<dbReference type="InParanoid" id="A7AWJ8"/>
<dbReference type="GO" id="GO:0034663">
    <property type="term" value="C:endoplasmic reticulum chaperone complex"/>
    <property type="evidence" value="ECO:0007669"/>
    <property type="project" value="TreeGrafter"/>
</dbReference>
<proteinExistence type="predicted"/>
<dbReference type="Gene3D" id="3.90.640.10">
    <property type="entry name" value="Actin, Chain A, domain 4"/>
    <property type="match status" value="1"/>
</dbReference>
<dbReference type="STRING" id="5865.A7AWJ8"/>
<dbReference type="PRINTS" id="PR00301">
    <property type="entry name" value="HEATSHOCK70"/>
</dbReference>
<dbReference type="Gene3D" id="3.30.30.30">
    <property type="match status" value="1"/>
</dbReference>
<dbReference type="GO" id="GO:0005524">
    <property type="term" value="F:ATP binding"/>
    <property type="evidence" value="ECO:0007669"/>
    <property type="project" value="UniProtKB-KW"/>
</dbReference>
<gene>
    <name evidence="4" type="ORF">BBOV_I003440</name>
</gene>
<dbReference type="Pfam" id="PF00012">
    <property type="entry name" value="HSP70"/>
    <property type="match status" value="1"/>
</dbReference>
<keyword evidence="1" id="KW-0547">Nucleotide-binding</keyword>
<dbReference type="eggNOG" id="KOG0101">
    <property type="taxonomic scope" value="Eukaryota"/>
</dbReference>
<dbReference type="EMBL" id="AAXT01000005">
    <property type="protein sequence ID" value="EDO05426.1"/>
    <property type="molecule type" value="Genomic_DNA"/>
</dbReference>
<name>A7AWJ8_BABBO</name>
<evidence type="ECO:0000313" key="4">
    <source>
        <dbReference type="EMBL" id="EDO05426.1"/>
    </source>
</evidence>
<keyword evidence="2" id="KW-0067">ATP-binding</keyword>
<dbReference type="Gene3D" id="3.30.420.40">
    <property type="match status" value="2"/>
</dbReference>
<dbReference type="GO" id="GO:0140662">
    <property type="term" value="F:ATP-dependent protein folding chaperone"/>
    <property type="evidence" value="ECO:0007669"/>
    <property type="project" value="InterPro"/>
</dbReference>
<evidence type="ECO:0000256" key="1">
    <source>
        <dbReference type="ARBA" id="ARBA00022741"/>
    </source>
</evidence>
<keyword evidence="5" id="KW-1185">Reference proteome</keyword>
<dbReference type="InterPro" id="IPR011990">
    <property type="entry name" value="TPR-like_helical_dom_sf"/>
</dbReference>
<evidence type="ECO:0000256" key="2">
    <source>
        <dbReference type="ARBA" id="ARBA00022840"/>
    </source>
</evidence>
<dbReference type="VEuPathDB" id="PiroplasmaDB:BBOV_I003440"/>
<comment type="caution">
    <text evidence="4">The sequence shown here is derived from an EMBL/GenBank/DDBJ whole genome shotgun (WGS) entry which is preliminary data.</text>
</comment>
<dbReference type="InterPro" id="IPR019734">
    <property type="entry name" value="TPR_rpt"/>
</dbReference>
<reference evidence="4 5" key="1">
    <citation type="journal article" date="2007" name="PLoS Pathog.">
        <title>Genome sequence of Babesia bovis and comparative analysis of apicomplexan hemoprotozoa.</title>
        <authorList>
            <person name="Brayton K.A."/>
            <person name="Lau A.O.T."/>
            <person name="Herndon D.R."/>
            <person name="Hannick L."/>
            <person name="Kappmeyer L.S."/>
            <person name="Berens S.J."/>
            <person name="Bidwell S.L."/>
            <person name="Brown W.C."/>
            <person name="Crabtree J."/>
            <person name="Fadrosh D."/>
            <person name="Feldblum T."/>
            <person name="Forberger H.A."/>
            <person name="Haas B.J."/>
            <person name="Howell J.M."/>
            <person name="Khouri H."/>
            <person name="Koo H."/>
            <person name="Mann D.J."/>
            <person name="Norimine J."/>
            <person name="Paulsen I.T."/>
            <person name="Radune D."/>
            <person name="Ren Q."/>
            <person name="Smith R.K. Jr."/>
            <person name="Suarez C.E."/>
            <person name="White O."/>
            <person name="Wortman J.R."/>
            <person name="Knowles D.P. Jr."/>
            <person name="McElwain T.F."/>
            <person name="Nene V.M."/>
        </authorList>
    </citation>
    <scope>NUCLEOTIDE SEQUENCE [LARGE SCALE GENOMIC DNA]</scope>
    <source>
        <strain evidence="4">T2Bo</strain>
    </source>
</reference>
<dbReference type="PANTHER" id="PTHR45639:SF3">
    <property type="entry name" value="HYPOXIA UP-REGULATED PROTEIN 1"/>
    <property type="match status" value="1"/>
</dbReference>
<keyword evidence="3" id="KW-0143">Chaperone</keyword>
<dbReference type="SUPFAM" id="SSF53067">
    <property type="entry name" value="Actin-like ATPase domain"/>
    <property type="match status" value="2"/>
</dbReference>
<protein>
    <submittedName>
        <fullName evidence="4">Tetratricopeptide repeat domain containing protein</fullName>
    </submittedName>
</protein>
<dbReference type="OMA" id="KNAVNNC"/>
<dbReference type="eggNOG" id="KOG0546">
    <property type="taxonomic scope" value="Eukaryota"/>
</dbReference>
<dbReference type="InterPro" id="IPR043129">
    <property type="entry name" value="ATPase_NBD"/>
</dbReference>
<dbReference type="AlphaFoldDB" id="A7AWJ8"/>
<dbReference type="SMART" id="SM00028">
    <property type="entry name" value="TPR"/>
    <property type="match status" value="3"/>
</dbReference>
<dbReference type="SUPFAM" id="SSF48452">
    <property type="entry name" value="TPR-like"/>
    <property type="match status" value="1"/>
</dbReference>
<dbReference type="PANTHER" id="PTHR45639">
    <property type="entry name" value="HSC70CB, ISOFORM G-RELATED"/>
    <property type="match status" value="1"/>
</dbReference>